<evidence type="ECO:0000259" key="10">
    <source>
        <dbReference type="Pfam" id="PF13660"/>
    </source>
</evidence>
<dbReference type="Gene3D" id="3.40.50.10180">
    <property type="entry name" value="Glycerate kinase, MOFRL-like N-terminal domain"/>
    <property type="match status" value="1"/>
</dbReference>
<reference evidence="11" key="1">
    <citation type="submission" date="2023-11" db="EMBL/GenBank/DDBJ databases">
        <title>Genome assemblies of two species of porcelain crab, Petrolisthes cinctipes and Petrolisthes manimaculis (Anomura: Porcellanidae).</title>
        <authorList>
            <person name="Angst P."/>
        </authorList>
    </citation>
    <scope>NUCLEOTIDE SEQUENCE</scope>
    <source>
        <strain evidence="11">PB745_02</strain>
        <tissue evidence="11">Gill</tissue>
    </source>
</reference>
<comment type="caution">
    <text evidence="11">The sequence shown here is derived from an EMBL/GenBank/DDBJ whole genome shotgun (WGS) entry which is preliminary data.</text>
</comment>
<keyword evidence="8" id="KW-0067">ATP-binding</keyword>
<dbReference type="GO" id="GO:0005737">
    <property type="term" value="C:cytoplasm"/>
    <property type="evidence" value="ECO:0007669"/>
    <property type="project" value="TreeGrafter"/>
</dbReference>
<accession>A0AAE1PFX7</accession>
<dbReference type="Gene3D" id="3.40.1480.10">
    <property type="entry name" value="MOFRL domain"/>
    <property type="match status" value="1"/>
</dbReference>
<feature type="domain" description="MOFRL-associated" evidence="10">
    <location>
        <begin position="10"/>
        <end position="253"/>
    </location>
</feature>
<feature type="domain" description="MOFRL" evidence="9">
    <location>
        <begin position="367"/>
        <end position="490"/>
    </location>
</feature>
<dbReference type="AlphaFoldDB" id="A0AAE1PFX7"/>
<dbReference type="GO" id="GO:0005524">
    <property type="term" value="F:ATP binding"/>
    <property type="evidence" value="ECO:0007669"/>
    <property type="project" value="UniProtKB-KW"/>
</dbReference>
<keyword evidence="6" id="KW-0547">Nucleotide-binding</keyword>
<dbReference type="Proteomes" id="UP001292094">
    <property type="component" value="Unassembled WGS sequence"/>
</dbReference>
<gene>
    <name evidence="11" type="ORF">Pmani_021601</name>
</gene>
<proteinExistence type="inferred from homology"/>
<dbReference type="InterPro" id="IPR039760">
    <property type="entry name" value="MOFRL_protein"/>
</dbReference>
<dbReference type="SUPFAM" id="SSF82544">
    <property type="entry name" value="GckA/TtuD-like"/>
    <property type="match status" value="1"/>
</dbReference>
<dbReference type="FunFam" id="3.40.50.10180:FF:000001">
    <property type="entry name" value="Glycerate kinase"/>
    <property type="match status" value="1"/>
</dbReference>
<dbReference type="InterPro" id="IPR038614">
    <property type="entry name" value="GK_N_sf"/>
</dbReference>
<keyword evidence="12" id="KW-1185">Reference proteome</keyword>
<dbReference type="EMBL" id="JAWZYT010002112">
    <property type="protein sequence ID" value="KAK4306584.1"/>
    <property type="molecule type" value="Genomic_DNA"/>
</dbReference>
<organism evidence="11 12">
    <name type="scientific">Petrolisthes manimaculis</name>
    <dbReference type="NCBI Taxonomy" id="1843537"/>
    <lineage>
        <taxon>Eukaryota</taxon>
        <taxon>Metazoa</taxon>
        <taxon>Ecdysozoa</taxon>
        <taxon>Arthropoda</taxon>
        <taxon>Crustacea</taxon>
        <taxon>Multicrustacea</taxon>
        <taxon>Malacostraca</taxon>
        <taxon>Eumalacostraca</taxon>
        <taxon>Eucarida</taxon>
        <taxon>Decapoda</taxon>
        <taxon>Pleocyemata</taxon>
        <taxon>Anomura</taxon>
        <taxon>Galatheoidea</taxon>
        <taxon>Porcellanidae</taxon>
        <taxon>Petrolisthes</taxon>
    </lineage>
</organism>
<dbReference type="Pfam" id="PF05161">
    <property type="entry name" value="MOFRL"/>
    <property type="match status" value="1"/>
</dbReference>
<evidence type="ECO:0000256" key="3">
    <source>
        <dbReference type="ARBA" id="ARBA00012101"/>
    </source>
</evidence>
<dbReference type="InterPro" id="IPR007835">
    <property type="entry name" value="MOFRL"/>
</dbReference>
<sequence length="500" mass="53885">MNLHENVSRMRNAFLAGIDSVLPHKLVRGCLKQDNNRLIINGNEYPLQKNVYIVGFGKAVGGMVDPVVSRLVTPDSVSHLRRAIISVPFGSLQDMNSTIHPPEIEFLEGAKDNIPDEAAFTSAKKIVSLVESLDEDDLLLVLISGGGSALLPYPLPPLTLQEKTNIIKSLSRAGASITELNTVRKSLSRTKGGKLAELTRAKIVSFILSDIINSPLDMIASGPTVPNRDPPDATLKVLDKYGIMATEQLKSVLQRKAPTQPQMYPHVTNLIIGNNETALLGVKASISNQTNNECRPVIVSSSLQGEASVIGERMADLATVIVNILSCNSNDEKDLSDSLLEDLCINTDKKSIILDTINTSRESGRGVCLIFGGETTVTVTGTGKGGRNQEMVLAASIKLNERLQESCFCGEVMLLSGGTDGIDGPNDAAGAVTFWSQQHTHTISQVQEAQSEGLQPEAFLSDNDSYTYFSQLASGRDILKVGHTGTNVMDLQILFITPHK</sequence>
<dbReference type="EC" id="2.7.1.31" evidence="3"/>
<name>A0AAE1PFX7_9EUCA</name>
<dbReference type="Pfam" id="PF13660">
    <property type="entry name" value="DUF4147"/>
    <property type="match status" value="1"/>
</dbReference>
<comment type="catalytic activity">
    <reaction evidence="1">
        <text>(R)-glycerate + ATP = (2R)-3-phosphoglycerate + ADP + H(+)</text>
        <dbReference type="Rhea" id="RHEA:23516"/>
        <dbReference type="ChEBI" id="CHEBI:15378"/>
        <dbReference type="ChEBI" id="CHEBI:16659"/>
        <dbReference type="ChEBI" id="CHEBI:30616"/>
        <dbReference type="ChEBI" id="CHEBI:58272"/>
        <dbReference type="ChEBI" id="CHEBI:456216"/>
        <dbReference type="EC" id="2.7.1.31"/>
    </reaction>
</comment>
<evidence type="ECO:0000313" key="11">
    <source>
        <dbReference type="EMBL" id="KAK4306584.1"/>
    </source>
</evidence>
<evidence type="ECO:0000259" key="9">
    <source>
        <dbReference type="Pfam" id="PF05161"/>
    </source>
</evidence>
<evidence type="ECO:0000256" key="8">
    <source>
        <dbReference type="ARBA" id="ARBA00022840"/>
    </source>
</evidence>
<dbReference type="InterPro" id="IPR037035">
    <property type="entry name" value="GK-like_C_sf"/>
</dbReference>
<evidence type="ECO:0000256" key="6">
    <source>
        <dbReference type="ARBA" id="ARBA00022741"/>
    </source>
</evidence>
<evidence type="ECO:0000256" key="5">
    <source>
        <dbReference type="ARBA" id="ARBA00022679"/>
    </source>
</evidence>
<evidence type="ECO:0000256" key="1">
    <source>
        <dbReference type="ARBA" id="ARBA00000694"/>
    </source>
</evidence>
<protein>
    <recommendedName>
        <fullName evidence="4">Glycerate kinase</fullName>
        <ecNumber evidence="3">2.7.1.31</ecNumber>
    </recommendedName>
</protein>
<evidence type="ECO:0000256" key="2">
    <source>
        <dbReference type="ARBA" id="ARBA00005393"/>
    </source>
</evidence>
<keyword evidence="5" id="KW-0808">Transferase</keyword>
<evidence type="ECO:0000256" key="7">
    <source>
        <dbReference type="ARBA" id="ARBA00022777"/>
    </source>
</evidence>
<comment type="similarity">
    <text evidence="2">Belongs to the glycerate kinase type-2 family.</text>
</comment>
<evidence type="ECO:0000256" key="4">
    <source>
        <dbReference type="ARBA" id="ARBA00020720"/>
    </source>
</evidence>
<dbReference type="PANTHER" id="PTHR12227:SF0">
    <property type="entry name" value="GLYCERATE KINASE"/>
    <property type="match status" value="1"/>
</dbReference>
<evidence type="ECO:0000313" key="12">
    <source>
        <dbReference type="Proteomes" id="UP001292094"/>
    </source>
</evidence>
<dbReference type="InterPro" id="IPR025286">
    <property type="entry name" value="MOFRL_assoc_dom"/>
</dbReference>
<dbReference type="PANTHER" id="PTHR12227">
    <property type="entry name" value="GLYCERATE KINASE"/>
    <property type="match status" value="1"/>
</dbReference>
<dbReference type="GO" id="GO:0008887">
    <property type="term" value="F:glycerate kinase activity"/>
    <property type="evidence" value="ECO:0007669"/>
    <property type="project" value="UniProtKB-EC"/>
</dbReference>
<keyword evidence="7" id="KW-0418">Kinase</keyword>